<dbReference type="EMBL" id="JAGSCS010000014">
    <property type="protein sequence ID" value="MBR0576750.1"/>
    <property type="molecule type" value="Genomic_DNA"/>
</dbReference>
<protein>
    <submittedName>
        <fullName evidence="1">Uncharacterized protein</fullName>
    </submittedName>
</protein>
<evidence type="ECO:0000313" key="1">
    <source>
        <dbReference type="EMBL" id="MBR0576750.1"/>
    </source>
</evidence>
<name>A0A941CQ76_9CLOT</name>
<organism evidence="1 2">
    <name type="scientific">Proteiniclasticum sediminis</name>
    <dbReference type="NCBI Taxonomy" id="2804028"/>
    <lineage>
        <taxon>Bacteria</taxon>
        <taxon>Bacillati</taxon>
        <taxon>Bacillota</taxon>
        <taxon>Clostridia</taxon>
        <taxon>Eubacteriales</taxon>
        <taxon>Clostridiaceae</taxon>
        <taxon>Proteiniclasticum</taxon>
    </lineage>
</organism>
<dbReference type="RefSeq" id="WP_211802170.1">
    <property type="nucleotide sequence ID" value="NZ_JAGSCS010000014.1"/>
</dbReference>
<dbReference type="Proteomes" id="UP000675379">
    <property type="component" value="Unassembled WGS sequence"/>
</dbReference>
<dbReference type="AlphaFoldDB" id="A0A941CQ76"/>
<proteinExistence type="predicted"/>
<comment type="caution">
    <text evidence="1">The sequence shown here is derived from an EMBL/GenBank/DDBJ whole genome shotgun (WGS) entry which is preliminary data.</text>
</comment>
<gene>
    <name evidence="1" type="ORF">KCG48_10440</name>
</gene>
<evidence type="ECO:0000313" key="2">
    <source>
        <dbReference type="Proteomes" id="UP000675379"/>
    </source>
</evidence>
<sequence>MRSIKIGEKTYGVRATTLALLFYKQEFHRPLLTDYVNGAKDAESNGGMYDEILLLQIMWAMHKADRLPEKTPSFIDWISEIEGFNFSDPEIYQSILGEAGEGFFQKPLIKGQAQIKKPRKRT</sequence>
<keyword evidence="2" id="KW-1185">Reference proteome</keyword>
<reference evidence="1" key="1">
    <citation type="submission" date="2021-04" db="EMBL/GenBank/DDBJ databases">
        <title>Proteiniclasticum sedimins sp. nov., an obligate anaerobic bacterium isolated from anaerobic sludge.</title>
        <authorList>
            <person name="Liu J."/>
        </authorList>
    </citation>
    <scope>NUCLEOTIDE SEQUENCE</scope>
    <source>
        <strain evidence="1">BAD-10</strain>
    </source>
</reference>
<accession>A0A941CQ76</accession>